<proteinExistence type="inferred from homology"/>
<dbReference type="SMART" id="SM00740">
    <property type="entry name" value="PASTA"/>
    <property type="match status" value="1"/>
</dbReference>
<dbReference type="PANTHER" id="PTHR42693">
    <property type="entry name" value="ARYLSULFATASE FAMILY MEMBER"/>
    <property type="match status" value="1"/>
</dbReference>
<dbReference type="InterPro" id="IPR017850">
    <property type="entry name" value="Alkaline_phosphatase_core_sf"/>
</dbReference>
<evidence type="ECO:0000313" key="11">
    <source>
        <dbReference type="Proteomes" id="UP000346198"/>
    </source>
</evidence>
<dbReference type="Pfam" id="PF03793">
    <property type="entry name" value="PASTA"/>
    <property type="match status" value="1"/>
</dbReference>
<evidence type="ECO:0000256" key="2">
    <source>
        <dbReference type="ARBA" id="ARBA00008779"/>
    </source>
</evidence>
<gene>
    <name evidence="10" type="primary">apu_5</name>
    <name evidence="10" type="ORF">SCARR_05639</name>
</gene>
<protein>
    <submittedName>
        <fullName evidence="10">Amylopullulanase</fullName>
    </submittedName>
</protein>
<feature type="region of interest" description="Disordered" evidence="7">
    <location>
        <begin position="985"/>
        <end position="1004"/>
    </location>
</feature>
<dbReference type="InterPro" id="IPR005543">
    <property type="entry name" value="PASTA_dom"/>
</dbReference>
<dbReference type="InterPro" id="IPR013783">
    <property type="entry name" value="Ig-like_fold"/>
</dbReference>
<dbReference type="PROSITE" id="PS00018">
    <property type="entry name" value="EF_HAND_1"/>
    <property type="match status" value="1"/>
</dbReference>
<dbReference type="InterPro" id="IPR050738">
    <property type="entry name" value="Sulfatase"/>
</dbReference>
<dbReference type="GO" id="GO:0046872">
    <property type="term" value="F:metal ion binding"/>
    <property type="evidence" value="ECO:0007669"/>
    <property type="project" value="UniProtKB-KW"/>
</dbReference>
<keyword evidence="6" id="KW-0106">Calcium</keyword>
<comment type="cofactor">
    <cofactor evidence="1">
        <name>Ca(2+)</name>
        <dbReference type="ChEBI" id="CHEBI:29108"/>
    </cofactor>
</comment>
<sequence>MKMVKKIMMMLLALAMGASVTHAAMVVALGNGDDTQMSTTFTFSNLEATSAFNGGALNSVATLGENTISGASGSFTVTWTAIGASNINDAATWTFGDSVPIKTINVGWAVAGNLLRLEADEAILLTFNTNNLTLDAGKSLVFSLKGEDADSWNVYKRTGTSAASLETTTSAESPAIYSEDVTVDGLEYAITVNDNTSFGSFRVDIVGDSTGVTVPDVVDLSQSAAQTAIEGAGLVLGTVTDAYSATIAISNVVSQSPVAGANVASNTAVNLALSIGPDPTPSMIQHLIAADTNVVGNPVTEWIDRSGSGNNAGAGQGSVTYPSASVSGSGLHGLDFGATGNSLELFSAADSDAWLEFSGAAAANSGFCVLMSFRVDDWNTDNMDLIGNSTLINQGFCMRLGTDGTLKAWVEGTAGAKTAPGKAVLRDTMVVALNYNASTGNVEFWDSTSKSASSWTAAAIDNSMGTPVTVGMTTGASRFFIGMVGEVKIFDRVLDSTELNAETAAMVDDWVTVTSIKTPEQLTAVSDIGLVELDWLDDISGDLFASYSVYRSTESGTNYVEIASNLTDSAYTDTTGDGAVPYYYVVTAIDTNDVESAYSNEAEGTLQVLSVLQHLDATIASSVVVAGNVVTQWQDQSASSNDAVAAIGSVVYPSTLTSSAGLSGLDFAGGLHTLELFSAPSSDSWLDQSGAGDGFCVMLSVVCDELVPGVDNELIGNSSDGSTGFRMLYTATGEIQAELGGLQLVSTGRSIAAGETLIVVLNYDPDTGTCELWDSKNYTVVSNSLTKADFSTANAVTLGRASPGGNYFNGVVGEVVIYGESLRAAHFESLRNQLMNKWVKRPNIVMFFMDDWAWYGSSVIMDERMANSHIPDLIEMPNLDLMAESGMVFRNAYGSPQCSPARAALMTGQSNPRNGFTVYMNGDGDDYYEVNSDVPGDNYYGFPVMPNGSDATLRADATSIAEALAPMGYKSALFGKWHLRDDPNNEGFYAPDGDTDNGPGNNAGDTLDGIVDPKLMTHITDSGIAFMEEQVAAGKPFYVQFSHYAMHEGRECFPATRMRYQNEPAIVAYNGGETDPANLNHKNDPAVWLGMAYELDQKLGEVRQKLVDLGIADNTYVVMVGDNGYRHEFFSDVFGLTQPQHAHKWWAWQAGIRVPMVVEGPGVVSNSRTTANVVNYDFLPTFVDWAGGNPTALPDLDGVSLKGLMAGEPQSEAFLNRSLYFHYPHYRTTMPHSVVVKGSDKIVYFYETPVRFPSWDPIMLFDLNNDVGEYHNIYMNNPALGDALYADMTNYLDAVGARIPLVPHPNYDQAIYDGTATNYFEANFVDPADAMKSNAKDYAYRVLRGPFIGTRAPEEDETGPVTFMEYWMNSFGVDLGAETDDYDGDGVVNWAEYAAGSDPTDPASVGTDPVFELGVGTWTYKYEKRNDDSSLSYTVESTTNLITGGWAPVASNKDVIPTAGYLEEVTETAPMTNQQSFIRLKVER</sequence>
<evidence type="ECO:0000256" key="7">
    <source>
        <dbReference type="SAM" id="MobiDB-lite"/>
    </source>
</evidence>
<dbReference type="Gene3D" id="3.30.10.20">
    <property type="match status" value="1"/>
</dbReference>
<dbReference type="EMBL" id="CAAHFH010000004">
    <property type="protein sequence ID" value="VGO23532.1"/>
    <property type="molecule type" value="Genomic_DNA"/>
</dbReference>
<keyword evidence="11" id="KW-1185">Reference proteome</keyword>
<dbReference type="Gene3D" id="2.60.120.200">
    <property type="match status" value="1"/>
</dbReference>
<dbReference type="Proteomes" id="UP000346198">
    <property type="component" value="Unassembled WGS sequence"/>
</dbReference>
<dbReference type="Pfam" id="PF00884">
    <property type="entry name" value="Sulfatase"/>
    <property type="match status" value="1"/>
</dbReference>
<evidence type="ECO:0000256" key="4">
    <source>
        <dbReference type="ARBA" id="ARBA00022729"/>
    </source>
</evidence>
<comment type="similarity">
    <text evidence="2">Belongs to the sulfatase family.</text>
</comment>
<dbReference type="GO" id="GO:0004065">
    <property type="term" value="F:arylsulfatase activity"/>
    <property type="evidence" value="ECO:0007669"/>
    <property type="project" value="TreeGrafter"/>
</dbReference>
<feature type="domain" description="PASTA" evidence="9">
    <location>
        <begin position="208"/>
        <end position="275"/>
    </location>
</feature>
<dbReference type="RefSeq" id="WP_136065977.1">
    <property type="nucleotide sequence ID" value="NZ_CAAHFH010000004.1"/>
</dbReference>
<evidence type="ECO:0000259" key="9">
    <source>
        <dbReference type="PROSITE" id="PS51178"/>
    </source>
</evidence>
<evidence type="ECO:0000313" key="10">
    <source>
        <dbReference type="EMBL" id="VGO23532.1"/>
    </source>
</evidence>
<keyword evidence="5" id="KW-0378">Hydrolase</keyword>
<keyword evidence="4 8" id="KW-0732">Signal</keyword>
<evidence type="ECO:0000256" key="6">
    <source>
        <dbReference type="ARBA" id="ARBA00022837"/>
    </source>
</evidence>
<reference evidence="10 11" key="1">
    <citation type="submission" date="2019-04" db="EMBL/GenBank/DDBJ databases">
        <authorList>
            <person name="Van Vliet M D."/>
        </authorList>
    </citation>
    <scope>NUCLEOTIDE SEQUENCE [LARGE SCALE GENOMIC DNA]</scope>
    <source>
        <strain evidence="10 11">F21</strain>
    </source>
</reference>
<dbReference type="InterPro" id="IPR018247">
    <property type="entry name" value="EF_Hand_1_Ca_BS"/>
</dbReference>
<name>A0A6C2UT67_9BACT</name>
<dbReference type="InterPro" id="IPR000917">
    <property type="entry name" value="Sulfatase_N"/>
</dbReference>
<dbReference type="Gene3D" id="3.40.720.10">
    <property type="entry name" value="Alkaline Phosphatase, subunit A"/>
    <property type="match status" value="1"/>
</dbReference>
<organism evidence="10 11">
    <name type="scientific">Pontiella sulfatireligans</name>
    <dbReference type="NCBI Taxonomy" id="2750658"/>
    <lineage>
        <taxon>Bacteria</taxon>
        <taxon>Pseudomonadati</taxon>
        <taxon>Kiritimatiellota</taxon>
        <taxon>Kiritimatiellia</taxon>
        <taxon>Kiritimatiellales</taxon>
        <taxon>Pontiellaceae</taxon>
        <taxon>Pontiella</taxon>
    </lineage>
</organism>
<dbReference type="SUPFAM" id="SSF53649">
    <property type="entry name" value="Alkaline phosphatase-like"/>
    <property type="match status" value="1"/>
</dbReference>
<accession>A0A6C2UT67</accession>
<dbReference type="PROSITE" id="PS51178">
    <property type="entry name" value="PASTA"/>
    <property type="match status" value="1"/>
</dbReference>
<feature type="chain" id="PRO_5028960250" evidence="8">
    <location>
        <begin position="24"/>
        <end position="1484"/>
    </location>
</feature>
<dbReference type="PANTHER" id="PTHR42693:SF42">
    <property type="entry name" value="ARYLSULFATASE G"/>
    <property type="match status" value="1"/>
</dbReference>
<keyword evidence="3" id="KW-0479">Metal-binding</keyword>
<dbReference type="SUPFAM" id="SSF49899">
    <property type="entry name" value="Concanavalin A-like lectins/glucanases"/>
    <property type="match status" value="2"/>
</dbReference>
<evidence type="ECO:0000256" key="8">
    <source>
        <dbReference type="SAM" id="SignalP"/>
    </source>
</evidence>
<feature type="signal peptide" evidence="8">
    <location>
        <begin position="1"/>
        <end position="23"/>
    </location>
</feature>
<evidence type="ECO:0000256" key="5">
    <source>
        <dbReference type="ARBA" id="ARBA00022801"/>
    </source>
</evidence>
<evidence type="ECO:0000256" key="3">
    <source>
        <dbReference type="ARBA" id="ARBA00022723"/>
    </source>
</evidence>
<dbReference type="InterPro" id="IPR013320">
    <property type="entry name" value="ConA-like_dom_sf"/>
</dbReference>
<dbReference type="Gene3D" id="2.60.40.10">
    <property type="entry name" value="Immunoglobulins"/>
    <property type="match status" value="1"/>
</dbReference>
<evidence type="ECO:0000256" key="1">
    <source>
        <dbReference type="ARBA" id="ARBA00001913"/>
    </source>
</evidence>
<dbReference type="CDD" id="cd06577">
    <property type="entry name" value="PASTA_pknB"/>
    <property type="match status" value="1"/>
</dbReference>